<keyword evidence="3" id="KW-1185">Reference proteome</keyword>
<dbReference type="AlphaFoldDB" id="A0A9J6C7H8"/>
<accession>A0A9J6C7H8</accession>
<name>A0A9J6C7H8_POLVA</name>
<comment type="caution">
    <text evidence="2">The sequence shown here is derived from an EMBL/GenBank/DDBJ whole genome shotgun (WGS) entry which is preliminary data.</text>
</comment>
<sequence length="131" mass="14402">MAMMMMFGLLICSSILLLYVETAAIASTETAANSFFHSVDPEKRNSLVSHYLTEALERINVRVYPDPRVDDPISEFGIPPANFSANLLSWTRTQTNLSYIQIAASVAAGDVNSDGNSCRYPPDITCQCCPF</sequence>
<gene>
    <name evidence="2" type="ORF">PVAND_007706</name>
</gene>
<keyword evidence="1" id="KW-0732">Signal</keyword>
<feature type="chain" id="PRO_5039911145" evidence="1">
    <location>
        <begin position="23"/>
        <end position="131"/>
    </location>
</feature>
<proteinExistence type="predicted"/>
<protein>
    <submittedName>
        <fullName evidence="2">Uncharacterized protein</fullName>
    </submittedName>
</protein>
<dbReference type="EMBL" id="JADBJN010000002">
    <property type="protein sequence ID" value="KAG5677994.1"/>
    <property type="molecule type" value="Genomic_DNA"/>
</dbReference>
<evidence type="ECO:0000313" key="2">
    <source>
        <dbReference type="EMBL" id="KAG5677994.1"/>
    </source>
</evidence>
<evidence type="ECO:0000313" key="3">
    <source>
        <dbReference type="Proteomes" id="UP001107558"/>
    </source>
</evidence>
<dbReference type="Proteomes" id="UP001107558">
    <property type="component" value="Chromosome 2"/>
</dbReference>
<reference evidence="2" key="1">
    <citation type="submission" date="2021-03" db="EMBL/GenBank/DDBJ databases">
        <title>Chromosome level genome of the anhydrobiotic midge Polypedilum vanderplanki.</title>
        <authorList>
            <person name="Yoshida Y."/>
            <person name="Kikawada T."/>
            <person name="Gusev O."/>
        </authorList>
    </citation>
    <scope>NUCLEOTIDE SEQUENCE</scope>
    <source>
        <strain evidence="2">NIAS01</strain>
        <tissue evidence="2">Whole body or cell culture</tissue>
    </source>
</reference>
<dbReference type="OrthoDB" id="10537181at2759"/>
<feature type="signal peptide" evidence="1">
    <location>
        <begin position="1"/>
        <end position="22"/>
    </location>
</feature>
<organism evidence="2 3">
    <name type="scientific">Polypedilum vanderplanki</name>
    <name type="common">Sleeping chironomid midge</name>
    <dbReference type="NCBI Taxonomy" id="319348"/>
    <lineage>
        <taxon>Eukaryota</taxon>
        <taxon>Metazoa</taxon>
        <taxon>Ecdysozoa</taxon>
        <taxon>Arthropoda</taxon>
        <taxon>Hexapoda</taxon>
        <taxon>Insecta</taxon>
        <taxon>Pterygota</taxon>
        <taxon>Neoptera</taxon>
        <taxon>Endopterygota</taxon>
        <taxon>Diptera</taxon>
        <taxon>Nematocera</taxon>
        <taxon>Chironomoidea</taxon>
        <taxon>Chironomidae</taxon>
        <taxon>Chironominae</taxon>
        <taxon>Polypedilum</taxon>
        <taxon>Polypedilum</taxon>
    </lineage>
</organism>
<evidence type="ECO:0000256" key="1">
    <source>
        <dbReference type="SAM" id="SignalP"/>
    </source>
</evidence>